<reference evidence="2 3" key="1">
    <citation type="submission" date="2012-08" db="EMBL/GenBank/DDBJ databases">
        <authorList>
            <person name="Gan P.H.P."/>
            <person name="Ikeda K."/>
            <person name="Irieda H."/>
            <person name="Narusaka M."/>
            <person name="O'Connell R.J."/>
            <person name="Narusaka Y."/>
            <person name="Takano Y."/>
            <person name="Kubo Y."/>
            <person name="Shirasu K."/>
        </authorList>
    </citation>
    <scope>NUCLEOTIDE SEQUENCE [LARGE SCALE GENOMIC DNA]</scope>
    <source>
        <strain evidence="2 3">Nara gc5</strain>
    </source>
</reference>
<evidence type="ECO:0000313" key="3">
    <source>
        <dbReference type="Proteomes" id="UP000011096"/>
    </source>
</evidence>
<keyword evidence="3" id="KW-1185">Reference proteome</keyword>
<dbReference type="AlphaFoldDB" id="A0A7J6J501"/>
<comment type="caution">
    <text evidence="2">The sequence shown here is derived from an EMBL/GenBank/DDBJ whole genome shotgun (WGS) entry which is preliminary data.</text>
</comment>
<accession>A0A7J6J501</accession>
<proteinExistence type="predicted"/>
<name>A0A7J6J501_COLFN</name>
<dbReference type="GeneID" id="43609182"/>
<dbReference type="EMBL" id="ANPB02000004">
    <property type="protein sequence ID" value="KAF4484283.1"/>
    <property type="molecule type" value="Genomic_DNA"/>
</dbReference>
<gene>
    <name evidence="2" type="ORF">CGGC5_v007653</name>
</gene>
<dbReference type="RefSeq" id="XP_031878427.2">
    <property type="nucleotide sequence ID" value="XM_032025020.2"/>
</dbReference>
<sequence>MIVFKQPQSPAMRSPATSTPDNSYAEFELCREFWERLLILNHELEPEVWRPKRSGDDLDSEERDIERYLAKVLGENNGDYCRSEMLVDAARISWLGSLRDEGESPQFEEVISPDIVAKANAILNNHESWEEVQVLLEHAEDEDTRDSSPFSEEEPTEVLRLLQRFTAWASPNLRFDRYVLKRERNDEPFYTIRGYLRDVLVLLSMKRLWEDNLRLGWQPDIHPAAIHRAVAFAGKIGQRATTELFDAFLERMECTSLDPDNHFFPQSPAERQKTTRRFLSGLSKCKPMQNTDILHPVATHSTSHHTKGVRFILPDEDSRKEAKLSPLRELAKQYKLSVHTFIRLSMFVYSDMN</sequence>
<reference evidence="2 3" key="2">
    <citation type="submission" date="2020-04" db="EMBL/GenBank/DDBJ databases">
        <title>Genome sequencing and assembly of multiple isolates from the Colletotrichum gloeosporioides species complex.</title>
        <authorList>
            <person name="Gan P."/>
            <person name="Shirasu K."/>
        </authorList>
    </citation>
    <scope>NUCLEOTIDE SEQUENCE [LARGE SCALE GENOMIC DNA]</scope>
    <source>
        <strain evidence="2 3">Nara gc5</strain>
    </source>
</reference>
<dbReference type="OrthoDB" id="4793990at2759"/>
<protein>
    <submittedName>
        <fullName evidence="2">Uncharacterized protein</fullName>
    </submittedName>
</protein>
<feature type="region of interest" description="Disordered" evidence="1">
    <location>
        <begin position="1"/>
        <end position="20"/>
    </location>
</feature>
<dbReference type="InParanoid" id="A0A7J6J501"/>
<evidence type="ECO:0000256" key="1">
    <source>
        <dbReference type="SAM" id="MobiDB-lite"/>
    </source>
</evidence>
<evidence type="ECO:0000313" key="2">
    <source>
        <dbReference type="EMBL" id="KAF4484283.1"/>
    </source>
</evidence>
<dbReference type="Proteomes" id="UP000011096">
    <property type="component" value="Unassembled WGS sequence"/>
</dbReference>
<organism evidence="2 3">
    <name type="scientific">Colletotrichum fructicola (strain Nara gc5)</name>
    <name type="common">Anthracnose fungus</name>
    <name type="synonym">Colletotrichum gloeosporioides (strain Nara gc5)</name>
    <dbReference type="NCBI Taxonomy" id="1213859"/>
    <lineage>
        <taxon>Eukaryota</taxon>
        <taxon>Fungi</taxon>
        <taxon>Dikarya</taxon>
        <taxon>Ascomycota</taxon>
        <taxon>Pezizomycotina</taxon>
        <taxon>Sordariomycetes</taxon>
        <taxon>Hypocreomycetidae</taxon>
        <taxon>Glomerellales</taxon>
        <taxon>Glomerellaceae</taxon>
        <taxon>Colletotrichum</taxon>
        <taxon>Colletotrichum gloeosporioides species complex</taxon>
    </lineage>
</organism>